<sequence>MPESDQLHFSDQPPFDLLQNGSLKRWCLGRENLFRMKSLNTVGAQVARTQTHDSLRRGLRPSYMGHTLYPSATAAW</sequence>
<gene>
    <name evidence="1" type="ORF">CHARACLAT_031329</name>
</gene>
<organism evidence="1 2">
    <name type="scientific">Characodon lateralis</name>
    <dbReference type="NCBI Taxonomy" id="208331"/>
    <lineage>
        <taxon>Eukaryota</taxon>
        <taxon>Metazoa</taxon>
        <taxon>Chordata</taxon>
        <taxon>Craniata</taxon>
        <taxon>Vertebrata</taxon>
        <taxon>Euteleostomi</taxon>
        <taxon>Actinopterygii</taxon>
        <taxon>Neopterygii</taxon>
        <taxon>Teleostei</taxon>
        <taxon>Neoteleostei</taxon>
        <taxon>Acanthomorphata</taxon>
        <taxon>Ovalentaria</taxon>
        <taxon>Atherinomorphae</taxon>
        <taxon>Cyprinodontiformes</taxon>
        <taxon>Goodeidae</taxon>
        <taxon>Characodon</taxon>
    </lineage>
</organism>
<comment type="caution">
    <text evidence="1">The sequence shown here is derived from an EMBL/GenBank/DDBJ whole genome shotgun (WGS) entry which is preliminary data.</text>
</comment>
<evidence type="ECO:0000313" key="1">
    <source>
        <dbReference type="EMBL" id="MED6282370.1"/>
    </source>
</evidence>
<accession>A0ABU7E6I0</accession>
<evidence type="ECO:0000313" key="2">
    <source>
        <dbReference type="Proteomes" id="UP001352852"/>
    </source>
</evidence>
<dbReference type="Proteomes" id="UP001352852">
    <property type="component" value="Unassembled WGS sequence"/>
</dbReference>
<dbReference type="EMBL" id="JAHUTJ010046003">
    <property type="protein sequence ID" value="MED6282370.1"/>
    <property type="molecule type" value="Genomic_DNA"/>
</dbReference>
<proteinExistence type="predicted"/>
<name>A0ABU7E6I0_9TELE</name>
<protein>
    <submittedName>
        <fullName evidence="1">Uncharacterized protein</fullName>
    </submittedName>
</protein>
<reference evidence="1 2" key="1">
    <citation type="submission" date="2021-06" db="EMBL/GenBank/DDBJ databases">
        <authorList>
            <person name="Palmer J.M."/>
        </authorList>
    </citation>
    <scope>NUCLEOTIDE SEQUENCE [LARGE SCALE GENOMIC DNA]</scope>
    <source>
        <strain evidence="1 2">CL_MEX2019</strain>
        <tissue evidence="1">Muscle</tissue>
    </source>
</reference>
<keyword evidence="2" id="KW-1185">Reference proteome</keyword>